<accession>A0ABP7JMP2</accession>
<dbReference type="InterPro" id="IPR036866">
    <property type="entry name" value="RibonucZ/Hydroxyglut_hydro"/>
</dbReference>
<dbReference type="PANTHER" id="PTHR43084:SF1">
    <property type="entry name" value="PERSULFIDE DIOXYGENASE ETHE1, MITOCHONDRIAL"/>
    <property type="match status" value="1"/>
</dbReference>
<dbReference type="InterPro" id="IPR036873">
    <property type="entry name" value="Rhodanese-like_dom_sf"/>
</dbReference>
<gene>
    <name evidence="3" type="ORF">GCM10022207_08370</name>
</gene>
<dbReference type="SMART" id="SM00450">
    <property type="entry name" value="RHOD"/>
    <property type="match status" value="1"/>
</dbReference>
<dbReference type="SUPFAM" id="SSF52821">
    <property type="entry name" value="Rhodanese/Cell cycle control phosphatase"/>
    <property type="match status" value="2"/>
</dbReference>
<dbReference type="InterPro" id="IPR051682">
    <property type="entry name" value="Mito_Persulfide_Diox"/>
</dbReference>
<protein>
    <submittedName>
        <fullName evidence="3">MBL fold metallo-hydrolase</fullName>
    </submittedName>
</protein>
<dbReference type="InterPro" id="IPR044528">
    <property type="entry name" value="POD-like_MBL-fold"/>
</dbReference>
<organism evidence="3 4">
    <name type="scientific">Streptomyces lannensis</name>
    <dbReference type="NCBI Taxonomy" id="766498"/>
    <lineage>
        <taxon>Bacteria</taxon>
        <taxon>Bacillati</taxon>
        <taxon>Actinomycetota</taxon>
        <taxon>Actinomycetes</taxon>
        <taxon>Kitasatosporales</taxon>
        <taxon>Streptomycetaceae</taxon>
        <taxon>Streptomyces</taxon>
    </lineage>
</organism>
<name>A0ABP7JMP2_9ACTN</name>
<dbReference type="SUPFAM" id="SSF49478">
    <property type="entry name" value="Cna protein B-type domain"/>
    <property type="match status" value="1"/>
</dbReference>
<evidence type="ECO:0000313" key="3">
    <source>
        <dbReference type="EMBL" id="GAA3848943.1"/>
    </source>
</evidence>
<dbReference type="CDD" id="cd00158">
    <property type="entry name" value="RHOD"/>
    <property type="match status" value="1"/>
</dbReference>
<dbReference type="Gene3D" id="3.40.250.10">
    <property type="entry name" value="Rhodanese-like domain"/>
    <property type="match status" value="2"/>
</dbReference>
<keyword evidence="4" id="KW-1185">Reference proteome</keyword>
<dbReference type="Proteomes" id="UP001501563">
    <property type="component" value="Unassembled WGS sequence"/>
</dbReference>
<dbReference type="CDD" id="cd07724">
    <property type="entry name" value="POD-like_MBL-fold"/>
    <property type="match status" value="1"/>
</dbReference>
<evidence type="ECO:0000313" key="4">
    <source>
        <dbReference type="Proteomes" id="UP001501563"/>
    </source>
</evidence>
<dbReference type="Pfam" id="PF07210">
    <property type="entry name" value="DUF1416"/>
    <property type="match status" value="1"/>
</dbReference>
<proteinExistence type="predicted"/>
<dbReference type="RefSeq" id="WP_331266528.1">
    <property type="nucleotide sequence ID" value="NZ_BAAAZA010000002.1"/>
</dbReference>
<dbReference type="InterPro" id="IPR001279">
    <property type="entry name" value="Metallo-B-lactamas"/>
</dbReference>
<dbReference type="PROSITE" id="PS50206">
    <property type="entry name" value="RHODANESE_3"/>
    <property type="match status" value="2"/>
</dbReference>
<feature type="domain" description="Rhodanese" evidence="2">
    <location>
        <begin position="355"/>
        <end position="384"/>
    </location>
</feature>
<dbReference type="Pfam" id="PF00581">
    <property type="entry name" value="Rhodanese"/>
    <property type="match status" value="1"/>
</dbReference>
<dbReference type="PANTHER" id="PTHR43084">
    <property type="entry name" value="PERSULFIDE DIOXYGENASE ETHE1"/>
    <property type="match status" value="1"/>
</dbReference>
<evidence type="ECO:0000256" key="1">
    <source>
        <dbReference type="ARBA" id="ARBA00022723"/>
    </source>
</evidence>
<dbReference type="InterPro" id="IPR001763">
    <property type="entry name" value="Rhodanese-like_dom"/>
</dbReference>
<comment type="caution">
    <text evidence="3">The sequence shown here is derived from an EMBL/GenBank/DDBJ whole genome shotgun (WGS) entry which is preliminary data.</text>
</comment>
<keyword evidence="1" id="KW-0479">Metal-binding</keyword>
<feature type="domain" description="Rhodanese" evidence="2">
    <location>
        <begin position="459"/>
        <end position="539"/>
    </location>
</feature>
<sequence>MDSATTTRTVVAGRVQAADGSASSAWVRLLDPAGEFVAEVATSPDGEFRFDVLPGRWVLRALSPLGVTETPVEAEPGRTVEAELRLCELLPERLEIIQISTLSLGNRSYLITDGTVAVAVDPQRDVERIADVLGSRGLRLGLVVETHLHNDYVTGGLELSRRFRTGYAVPTGPRLGFDAVRVADGDLLDAGELRIRVIATPGHTDHHVAYAFASADGVPRLVCTGGSLLYGTTGRTDLMGSERTGPLVHQQYRSVRRLAELLPDDTVVLPTHGFGSFCAATTTSAVQRSTIGRERQVNPVFDQAEDAFATTTLAALEPCPAYYHRMGAINAAGPAPRASLAPPRPAEPAELADRIAAGEWVVDVRARADYASAHLPGTVNFDASGSLATYLGWLVPFDSSLSLLATGRNQLEAVRIELLRIGFDRIAAAAVGSPLEWAGAQWLASYPRADFATLARVRTARPVEVLDVRGGREWRSGHLPGARHIPLPQLPHALASLPDAEYWVHCHSGFRAAIAASLLAAAGHRVVLVDDSVEYAVIEALER</sequence>
<dbReference type="Gene3D" id="3.60.15.10">
    <property type="entry name" value="Ribonuclease Z/Hydroxyacylglutathione hydrolase-like"/>
    <property type="match status" value="1"/>
</dbReference>
<dbReference type="EMBL" id="BAAAZA010000002">
    <property type="protein sequence ID" value="GAA3848943.1"/>
    <property type="molecule type" value="Genomic_DNA"/>
</dbReference>
<dbReference type="InterPro" id="IPR010814">
    <property type="entry name" value="DUF1416"/>
</dbReference>
<reference evidence="4" key="1">
    <citation type="journal article" date="2019" name="Int. J. Syst. Evol. Microbiol.">
        <title>The Global Catalogue of Microorganisms (GCM) 10K type strain sequencing project: providing services to taxonomists for standard genome sequencing and annotation.</title>
        <authorList>
            <consortium name="The Broad Institute Genomics Platform"/>
            <consortium name="The Broad Institute Genome Sequencing Center for Infectious Disease"/>
            <person name="Wu L."/>
            <person name="Ma J."/>
        </authorList>
    </citation>
    <scope>NUCLEOTIDE SEQUENCE [LARGE SCALE GENOMIC DNA]</scope>
    <source>
        <strain evidence="4">JCM 16578</strain>
    </source>
</reference>
<evidence type="ECO:0000259" key="2">
    <source>
        <dbReference type="PROSITE" id="PS50206"/>
    </source>
</evidence>
<dbReference type="SUPFAM" id="SSF56281">
    <property type="entry name" value="Metallo-hydrolase/oxidoreductase"/>
    <property type="match status" value="1"/>
</dbReference>
<dbReference type="SMART" id="SM00849">
    <property type="entry name" value="Lactamase_B"/>
    <property type="match status" value="1"/>
</dbReference>